<evidence type="ECO:0000313" key="3">
    <source>
        <dbReference type="Proteomes" id="UP000030651"/>
    </source>
</evidence>
<dbReference type="EMBL" id="KI912113">
    <property type="protein sequence ID" value="ETS80438.1"/>
    <property type="molecule type" value="Genomic_DNA"/>
</dbReference>
<keyword evidence="3" id="KW-1185">Reference proteome</keyword>
<dbReference type="HOGENOM" id="CLU_750288_0_0_1"/>
<feature type="compositionally biased region" description="Acidic residues" evidence="1">
    <location>
        <begin position="244"/>
        <end position="316"/>
    </location>
</feature>
<dbReference type="GeneID" id="19272980"/>
<accession>W3X2R7</accession>
<dbReference type="KEGG" id="pfy:PFICI_07967"/>
<proteinExistence type="predicted"/>
<reference evidence="3" key="1">
    <citation type="journal article" date="2015" name="BMC Genomics">
        <title>Genomic and transcriptomic analysis of the endophytic fungus Pestalotiopsis fici reveals its lifestyle and high potential for synthesis of natural products.</title>
        <authorList>
            <person name="Wang X."/>
            <person name="Zhang X."/>
            <person name="Liu L."/>
            <person name="Xiang M."/>
            <person name="Wang W."/>
            <person name="Sun X."/>
            <person name="Che Y."/>
            <person name="Guo L."/>
            <person name="Liu G."/>
            <person name="Guo L."/>
            <person name="Wang C."/>
            <person name="Yin W.B."/>
            <person name="Stadler M."/>
            <person name="Zhang X."/>
            <person name="Liu X."/>
        </authorList>
    </citation>
    <scope>NUCLEOTIDE SEQUENCE [LARGE SCALE GENOMIC DNA]</scope>
    <source>
        <strain evidence="3">W106-1 / CGMCC3.15140</strain>
    </source>
</reference>
<sequence length="369" mass="41553">MCIWRRVHLECTVCGRTAVIEYIDPECNLHEHDPIDEWFVEIICTNCSDRQVLEEEETDSEDGYLMRYANFNAVRRRVDQNQDDYPDWYEPGLLWDSDTEDGVDHLSNFIESQDEDDFIHIDADEGPWNWDFDDQVSVHTRVIEPSELSWDFDTEDGSDHLSNFSERQNEDDFIHIVAEADPGVDHEAPWNSEDYFITDEDETSGWSIDADSSDDEDDRSSDSTVVGDDEESSFESDGSTLVEWSDDEYDADDEQSEGDSSDESDHDSSDDDGDGSDESDEDSSDESDGESSGESEGDSSGDDGDSSDESDEDSSDESSIATVDHNDDGGWVALVDEDFVLSDWIDEAFERFPPHGVTSANYNNGSSSK</sequence>
<protein>
    <submittedName>
        <fullName evidence="2">Uncharacterized protein</fullName>
    </submittedName>
</protein>
<gene>
    <name evidence="2" type="ORF">PFICI_07967</name>
</gene>
<name>W3X2R7_PESFW</name>
<evidence type="ECO:0000256" key="1">
    <source>
        <dbReference type="SAM" id="MobiDB-lite"/>
    </source>
</evidence>
<dbReference type="Proteomes" id="UP000030651">
    <property type="component" value="Unassembled WGS sequence"/>
</dbReference>
<dbReference type="STRING" id="1229662.W3X2R7"/>
<feature type="region of interest" description="Disordered" evidence="1">
    <location>
        <begin position="196"/>
        <end position="330"/>
    </location>
</feature>
<dbReference type="InParanoid" id="W3X2R7"/>
<evidence type="ECO:0000313" key="2">
    <source>
        <dbReference type="EMBL" id="ETS80438.1"/>
    </source>
</evidence>
<dbReference type="AlphaFoldDB" id="W3X2R7"/>
<organism evidence="2 3">
    <name type="scientific">Pestalotiopsis fici (strain W106-1 / CGMCC3.15140)</name>
    <dbReference type="NCBI Taxonomy" id="1229662"/>
    <lineage>
        <taxon>Eukaryota</taxon>
        <taxon>Fungi</taxon>
        <taxon>Dikarya</taxon>
        <taxon>Ascomycota</taxon>
        <taxon>Pezizomycotina</taxon>
        <taxon>Sordariomycetes</taxon>
        <taxon>Xylariomycetidae</taxon>
        <taxon>Amphisphaeriales</taxon>
        <taxon>Sporocadaceae</taxon>
        <taxon>Pestalotiopsis</taxon>
    </lineage>
</organism>
<dbReference type="RefSeq" id="XP_007834739.1">
    <property type="nucleotide sequence ID" value="XM_007836548.1"/>
</dbReference>